<dbReference type="EMBL" id="QDAG01000011">
    <property type="protein sequence ID" value="KAE8126790.1"/>
    <property type="molecule type" value="Genomic_DNA"/>
</dbReference>
<feature type="region of interest" description="Disordered" evidence="1">
    <location>
        <begin position="181"/>
        <end position="201"/>
    </location>
</feature>
<dbReference type="InterPro" id="IPR039422">
    <property type="entry name" value="MarR/SlyA-like"/>
</dbReference>
<name>A0A5N6S141_9BIFI</name>
<evidence type="ECO:0000313" key="3">
    <source>
        <dbReference type="EMBL" id="KAE8126790.1"/>
    </source>
</evidence>
<dbReference type="OrthoDB" id="3242809at2"/>
<dbReference type="SMART" id="SM00347">
    <property type="entry name" value="HTH_MARR"/>
    <property type="match status" value="1"/>
</dbReference>
<gene>
    <name evidence="3" type="ORF">DDE84_10205</name>
</gene>
<protein>
    <submittedName>
        <fullName evidence="3">MarR family transcriptional regulator</fullName>
    </submittedName>
</protein>
<accession>A0A5N6S141</accession>
<dbReference type="CDD" id="cd00090">
    <property type="entry name" value="HTH_ARSR"/>
    <property type="match status" value="1"/>
</dbReference>
<dbReference type="GO" id="GO:0006950">
    <property type="term" value="P:response to stress"/>
    <property type="evidence" value="ECO:0007669"/>
    <property type="project" value="TreeGrafter"/>
</dbReference>
<sequence length="201" mass="22865">MVNRNDILHKIADIGYQPFLIFATQAEEKTDNTLETLRLLSEEENVTAGRISEYLDIRPSSVTQIINKLERAGMAARVKSEDDARITFVRLTDKGRESAEQGDSVIAALNEALFKGFSQQDLASFDSYLSRLQASIDGEEFQHKLFDLFGNDARWRRLSQMSSRFGRARAHMMRRSGFPDEGEAFRGGYGHRGGPRERGWR</sequence>
<dbReference type="InterPro" id="IPR000835">
    <property type="entry name" value="HTH_MarR-typ"/>
</dbReference>
<evidence type="ECO:0000256" key="1">
    <source>
        <dbReference type="SAM" id="MobiDB-lite"/>
    </source>
</evidence>
<dbReference type="PROSITE" id="PS50995">
    <property type="entry name" value="HTH_MARR_2"/>
    <property type="match status" value="1"/>
</dbReference>
<evidence type="ECO:0000313" key="4">
    <source>
        <dbReference type="Proteomes" id="UP000325415"/>
    </source>
</evidence>
<dbReference type="InterPro" id="IPR036388">
    <property type="entry name" value="WH-like_DNA-bd_sf"/>
</dbReference>
<dbReference type="Pfam" id="PF01047">
    <property type="entry name" value="MarR"/>
    <property type="match status" value="1"/>
</dbReference>
<keyword evidence="4" id="KW-1185">Reference proteome</keyword>
<dbReference type="Gene3D" id="1.10.10.10">
    <property type="entry name" value="Winged helix-like DNA-binding domain superfamily/Winged helix DNA-binding domain"/>
    <property type="match status" value="1"/>
</dbReference>
<dbReference type="AlphaFoldDB" id="A0A5N6S141"/>
<dbReference type="SUPFAM" id="SSF46785">
    <property type="entry name" value="Winged helix' DNA-binding domain"/>
    <property type="match status" value="1"/>
</dbReference>
<proteinExistence type="predicted"/>
<reference evidence="3 4" key="1">
    <citation type="submission" date="2018-04" db="EMBL/GenBank/DDBJ databases">
        <authorList>
            <person name="Eckel V.P."/>
            <person name="Vogel R.F."/>
        </authorList>
    </citation>
    <scope>NUCLEOTIDE SEQUENCE [LARGE SCALE GENOMIC DNA]</scope>
    <source>
        <strain evidence="4">TMW 2.1764</strain>
    </source>
</reference>
<organism evidence="3 4">
    <name type="scientific">Bifidobacterium tibiigranuli</name>
    <dbReference type="NCBI Taxonomy" id="2172043"/>
    <lineage>
        <taxon>Bacteria</taxon>
        <taxon>Bacillati</taxon>
        <taxon>Actinomycetota</taxon>
        <taxon>Actinomycetes</taxon>
        <taxon>Bifidobacteriales</taxon>
        <taxon>Bifidobacteriaceae</taxon>
        <taxon>Bifidobacterium</taxon>
    </lineage>
</organism>
<comment type="caution">
    <text evidence="3">The sequence shown here is derived from an EMBL/GenBank/DDBJ whole genome shotgun (WGS) entry which is preliminary data.</text>
</comment>
<dbReference type="Proteomes" id="UP000325415">
    <property type="component" value="Unassembled WGS sequence"/>
</dbReference>
<evidence type="ECO:0000259" key="2">
    <source>
        <dbReference type="PROSITE" id="PS50995"/>
    </source>
</evidence>
<feature type="domain" description="HTH marR-type" evidence="2">
    <location>
        <begin position="1"/>
        <end position="134"/>
    </location>
</feature>
<dbReference type="InterPro" id="IPR036390">
    <property type="entry name" value="WH_DNA-bd_sf"/>
</dbReference>
<dbReference type="InterPro" id="IPR011991">
    <property type="entry name" value="ArsR-like_HTH"/>
</dbReference>
<dbReference type="PANTHER" id="PTHR33164:SF43">
    <property type="entry name" value="HTH-TYPE TRANSCRIPTIONAL REPRESSOR YETL"/>
    <property type="match status" value="1"/>
</dbReference>
<dbReference type="PRINTS" id="PR00598">
    <property type="entry name" value="HTHMARR"/>
</dbReference>
<dbReference type="PANTHER" id="PTHR33164">
    <property type="entry name" value="TRANSCRIPTIONAL REGULATOR, MARR FAMILY"/>
    <property type="match status" value="1"/>
</dbReference>
<dbReference type="GO" id="GO:0003700">
    <property type="term" value="F:DNA-binding transcription factor activity"/>
    <property type="evidence" value="ECO:0007669"/>
    <property type="project" value="InterPro"/>
</dbReference>